<organism evidence="1 2">
    <name type="scientific">Stella humosa</name>
    <dbReference type="NCBI Taxonomy" id="94"/>
    <lineage>
        <taxon>Bacteria</taxon>
        <taxon>Pseudomonadati</taxon>
        <taxon>Pseudomonadota</taxon>
        <taxon>Alphaproteobacteria</taxon>
        <taxon>Rhodospirillales</taxon>
        <taxon>Stellaceae</taxon>
        <taxon>Stella</taxon>
    </lineage>
</organism>
<name>A0A3N1MB09_9PROT</name>
<dbReference type="Gene3D" id="2.60.120.200">
    <property type="match status" value="1"/>
</dbReference>
<dbReference type="AlphaFoldDB" id="A0A3N1MB09"/>
<dbReference type="InterPro" id="IPR013320">
    <property type="entry name" value="ConA-like_dom_sf"/>
</dbReference>
<proteinExistence type="predicted"/>
<sequence length="858" mass="90961">MATDRVFLVEMEGWNPTTSAVETLYWTDGGGLQTEEGDDPSDEFYEPYLVVPPGRLYKRSLFADGRTGGGTQVEIADGIAIANTGGQWDHLAEWGWDGRPFRLYKLDAGQARGDAVLLLSGVVEQLLPVYEAKAGEVDSRLVIRLKDPLSRFDQPLQPYKYLGTNVGPDGFEGTEEDLKGQPRPIGYGVCREVPARPVNTSLLVYQVADGAVAEISSVYDKGVMLTLDTDYATPALLAAATPAPGEYATCLAYGLFMLGATPAGAITADISTVGSPLPSGNAVELDGAGGNYHRAGAVSGAAATDRGLASLWFRVDDGDGFARTLVSLRDANFQHAFALYLNSANKLVGEWLNAAGGSNGNVISTATYPAGGGWHHLVLAWIFGPVPYIALRVDGGNQTNAGVDANGLFAPLGTGCRIGAQGAVLPSQPFPGALAEVWIGWGQFLDITVSAGVERFRTLSGYPADLGPTGARPTGTSATIYLRGGPDVFGSNLGTGGDFVREDTAALATSTPYAPPPASPSLVTAAEIIRDIARARAGVTEDEIDGPAFDQAMLDAPEPIGLWVGEERTVREVLDEVANSAALAYWWRSDGKLTLARFRAPTGPPVATIQMSDTLSLARQPVTDTGNGLPAYSVVVEHSPIYQVQDGGALADSVDTARRAYLATEFRRAAPTADNSVRVRHLLAPELTWQTRISEPSAADAFAADRLAVYSRRRARWLDRVPLTDAMAAIEPFDVVELRDDRPSPRFGLGGGKLFRVLGIDPAWRDRTIEFDLWGGVAELRGDDPIQGWAFPVGRVGGLRGAGFVGWSFAIGRVGNITGSPIVGWTFPAGTVQPADLLTTEAGDPLVTEAGDNLIVEE</sequence>
<comment type="caution">
    <text evidence="1">The sequence shown here is derived from an EMBL/GenBank/DDBJ whole genome shotgun (WGS) entry which is preliminary data.</text>
</comment>
<protein>
    <submittedName>
        <fullName evidence="1">Concanavalin A-like lectin/glucanase superfamily protein</fullName>
    </submittedName>
</protein>
<reference evidence="1 2" key="1">
    <citation type="submission" date="2018-11" db="EMBL/GenBank/DDBJ databases">
        <title>Genomic Encyclopedia of Type Strains, Phase IV (KMG-IV): sequencing the most valuable type-strain genomes for metagenomic binning, comparative biology and taxonomic classification.</title>
        <authorList>
            <person name="Goeker M."/>
        </authorList>
    </citation>
    <scope>NUCLEOTIDE SEQUENCE [LARGE SCALE GENOMIC DNA]</scope>
    <source>
        <strain evidence="1 2">DSM 5900</strain>
    </source>
</reference>
<dbReference type="SUPFAM" id="SSF49899">
    <property type="entry name" value="Concanavalin A-like lectins/glucanases"/>
    <property type="match status" value="1"/>
</dbReference>
<dbReference type="OrthoDB" id="7298413at2"/>
<evidence type="ECO:0000313" key="1">
    <source>
        <dbReference type="EMBL" id="ROQ00439.1"/>
    </source>
</evidence>
<dbReference type="RefSeq" id="WP_123689717.1">
    <property type="nucleotide sequence ID" value="NZ_AP019700.1"/>
</dbReference>
<dbReference type="GO" id="GO:0030246">
    <property type="term" value="F:carbohydrate binding"/>
    <property type="evidence" value="ECO:0007669"/>
    <property type="project" value="UniProtKB-KW"/>
</dbReference>
<dbReference type="Proteomes" id="UP000278222">
    <property type="component" value="Unassembled WGS sequence"/>
</dbReference>
<dbReference type="Pfam" id="PF13385">
    <property type="entry name" value="Laminin_G_3"/>
    <property type="match status" value="1"/>
</dbReference>
<keyword evidence="1" id="KW-0430">Lectin</keyword>
<accession>A0A3N1MB09</accession>
<gene>
    <name evidence="1" type="ORF">EDC65_2238</name>
</gene>
<keyword evidence="2" id="KW-1185">Reference proteome</keyword>
<dbReference type="EMBL" id="RJKX01000013">
    <property type="protein sequence ID" value="ROQ00439.1"/>
    <property type="molecule type" value="Genomic_DNA"/>
</dbReference>
<evidence type="ECO:0000313" key="2">
    <source>
        <dbReference type="Proteomes" id="UP000278222"/>
    </source>
</evidence>